<evidence type="ECO:0000313" key="2">
    <source>
        <dbReference type="EMBL" id="PRP85584.1"/>
    </source>
</evidence>
<dbReference type="SUPFAM" id="SSF81296">
    <property type="entry name" value="E set domains"/>
    <property type="match status" value="1"/>
</dbReference>
<dbReference type="InterPro" id="IPR014752">
    <property type="entry name" value="Arrestin-like_C"/>
</dbReference>
<accession>A0A2P6NNQ5</accession>
<dbReference type="EMBL" id="MDYQ01000042">
    <property type="protein sequence ID" value="PRP85584.1"/>
    <property type="molecule type" value="Genomic_DNA"/>
</dbReference>
<feature type="domain" description="Arrestin-like N-terminal" evidence="1">
    <location>
        <begin position="35"/>
        <end position="149"/>
    </location>
</feature>
<dbReference type="InterPro" id="IPR011021">
    <property type="entry name" value="Arrestin-like_N"/>
</dbReference>
<proteinExistence type="predicted"/>
<dbReference type="AlphaFoldDB" id="A0A2P6NNQ5"/>
<dbReference type="InterPro" id="IPR014756">
    <property type="entry name" value="Ig_E-set"/>
</dbReference>
<evidence type="ECO:0000313" key="3">
    <source>
        <dbReference type="Proteomes" id="UP000241769"/>
    </source>
</evidence>
<dbReference type="Proteomes" id="UP000241769">
    <property type="component" value="Unassembled WGS sequence"/>
</dbReference>
<name>A0A2P6NNQ5_9EUKA</name>
<keyword evidence="3" id="KW-1185">Reference proteome</keyword>
<reference evidence="2 3" key="1">
    <citation type="journal article" date="2018" name="Genome Biol. Evol.">
        <title>Multiple Roots of Fruiting Body Formation in Amoebozoa.</title>
        <authorList>
            <person name="Hillmann F."/>
            <person name="Forbes G."/>
            <person name="Novohradska S."/>
            <person name="Ferling I."/>
            <person name="Riege K."/>
            <person name="Groth M."/>
            <person name="Westermann M."/>
            <person name="Marz M."/>
            <person name="Spaller T."/>
            <person name="Winckler T."/>
            <person name="Schaap P."/>
            <person name="Glockner G."/>
        </authorList>
    </citation>
    <scope>NUCLEOTIDE SEQUENCE [LARGE SCALE GENOMIC DNA]</scope>
    <source>
        <strain evidence="2 3">Jena</strain>
    </source>
</reference>
<dbReference type="Pfam" id="PF00339">
    <property type="entry name" value="Arrestin_N"/>
    <property type="match status" value="1"/>
</dbReference>
<dbReference type="InParanoid" id="A0A2P6NNQ5"/>
<comment type="caution">
    <text evidence="2">The sequence shown here is derived from an EMBL/GenBank/DDBJ whole genome shotgun (WGS) entry which is preliminary data.</text>
</comment>
<organism evidence="2 3">
    <name type="scientific">Planoprotostelium fungivorum</name>
    <dbReference type="NCBI Taxonomy" id="1890364"/>
    <lineage>
        <taxon>Eukaryota</taxon>
        <taxon>Amoebozoa</taxon>
        <taxon>Evosea</taxon>
        <taxon>Variosea</taxon>
        <taxon>Cavosteliida</taxon>
        <taxon>Cavosteliaceae</taxon>
        <taxon>Planoprotostelium</taxon>
    </lineage>
</organism>
<dbReference type="Gene3D" id="2.60.40.640">
    <property type="match status" value="2"/>
</dbReference>
<protein>
    <recommendedName>
        <fullName evidence="1">Arrestin-like N-terminal domain-containing protein</fullName>
    </recommendedName>
</protein>
<dbReference type="OrthoDB" id="2333384at2759"/>
<gene>
    <name evidence="2" type="ORF">PROFUN_06373</name>
</gene>
<sequence length="338" mass="38446">MVSRWTADGFEPLLDEDVSNKDVKFQDHMHVFLDKLVYLTGESVTGRLVVKNEHPLHCLSLVISLENKIHTRYIDMAGEDTTNYNGRDKAYKHSIAPHSVECNLPTGYIVYPFTFPPLERRGMSTFQHLRSNPSLRSHWRIKTVIERPGALTKNLRHRQHFNVYLDGTLAAETKAVSVEHLTKSPKSSWNHIPVCAKLNMEEDTIKMGSEVRVEVVIDNSSDKKLDHYTVSLDRVLVHRFSDSDEELSVYQNLVEVQGEKIDKCSAIQRTVSFMVPRELVGAGETCFADIRYVVRLTVKKPGLFHGPVVVPLTRGRHNHSTYLLVMSADCSQAKTGFF</sequence>
<evidence type="ECO:0000259" key="1">
    <source>
        <dbReference type="Pfam" id="PF00339"/>
    </source>
</evidence>